<protein>
    <submittedName>
        <fullName evidence="1">DUF4139 domain-containing protein</fullName>
    </submittedName>
</protein>
<dbReference type="PANTHER" id="PTHR38075">
    <property type="entry name" value="DUF4139 DOMAIN-CONTAINING PROTEIN"/>
    <property type="match status" value="1"/>
</dbReference>
<comment type="caution">
    <text evidence="1">The sequence shown here is derived from an EMBL/GenBank/DDBJ whole genome shotgun (WGS) entry which is preliminary data.</text>
</comment>
<evidence type="ECO:0000313" key="1">
    <source>
        <dbReference type="EMBL" id="RXR31152.1"/>
    </source>
</evidence>
<dbReference type="Proteomes" id="UP000290958">
    <property type="component" value="Unassembled WGS sequence"/>
</dbReference>
<dbReference type="OrthoDB" id="9808067at2"/>
<accession>A0A4Q1KN30</accession>
<name>A0A4Q1KN30_9SPHN</name>
<sequence length="488" mass="53413">MLGGALAISSSAASAQTSQGDLSLTIYNNDQALIQDIRQIDLPGGRSRQEFPGVSAAIRPETVTLSASGTTIVEQNFDYDLLSPAALMAKAVGQTVTVVRTNPATGAETIETAQILAINQGTLMRIGNRIETLENYGARVVFADLPKTLRASPTLSVTLETKAGGMRPVTLNYLSRGLGWKADYVALFDEKSGKLDMQGWITLTNNSGSSFPGARVYLVAGSPGPNPNDPNRYNNNYGYDQRVSGNRPGTESARRERLGDFYVYPLADRTTVAAAQQKQASFLDVTGASAAKGYFFRNDWLGKLDEPVSFSTVLRFSNTAAAGGLGDALPAGTVRVYMRDARGQPQFIGENRIDHTPMGSQVAIKTGEAFDVKVLPMVEKRDRITTDEWEQTSRYRIRINGGTYIEVQRDDTKTYYRTSMAYRITNARPEPVTVEVVQNGLDDGRWHETRVPFESTPGEQRSLDERAWLVTVPASGETTLKAQFDTRY</sequence>
<organism evidence="1 2">
    <name type="scientific">Sphingobium fluviale</name>
    <dbReference type="NCBI Taxonomy" id="2506423"/>
    <lineage>
        <taxon>Bacteria</taxon>
        <taxon>Pseudomonadati</taxon>
        <taxon>Pseudomonadota</taxon>
        <taxon>Alphaproteobacteria</taxon>
        <taxon>Sphingomonadales</taxon>
        <taxon>Sphingomonadaceae</taxon>
        <taxon>Sphingobium</taxon>
    </lineage>
</organism>
<keyword evidence="2" id="KW-1185">Reference proteome</keyword>
<dbReference type="AlphaFoldDB" id="A0A4Q1KN30"/>
<proteinExistence type="predicted"/>
<dbReference type="PANTHER" id="PTHR38075:SF1">
    <property type="entry name" value="DUF4139 DOMAIN-CONTAINING PROTEIN"/>
    <property type="match status" value="1"/>
</dbReference>
<evidence type="ECO:0000313" key="2">
    <source>
        <dbReference type="Proteomes" id="UP000290958"/>
    </source>
</evidence>
<dbReference type="EMBL" id="SBKP01000001">
    <property type="protein sequence ID" value="RXR31152.1"/>
    <property type="molecule type" value="Genomic_DNA"/>
</dbReference>
<gene>
    <name evidence="1" type="ORF">EQG66_00700</name>
</gene>
<reference evidence="2" key="1">
    <citation type="submission" date="2019-01" db="EMBL/GenBank/DDBJ databases">
        <title>Cytophagaceae bacterium strain CAR-16.</title>
        <authorList>
            <person name="Chen W.-M."/>
        </authorList>
    </citation>
    <scope>NUCLEOTIDE SEQUENCE [LARGE SCALE GENOMIC DNA]</scope>
    <source>
        <strain evidence="2">CHR27</strain>
    </source>
</reference>